<proteinExistence type="predicted"/>
<sequence length="66" mass="7044">MTSPGRLRLRVGVMHRIYTRLCAAVVVGALLALGLLSCSPSEGGEAKKGIQVFYSGNMMNYLEPCG</sequence>
<dbReference type="EMBL" id="LJUI01000009">
    <property type="protein sequence ID" value="KPK70812.1"/>
    <property type="molecule type" value="Genomic_DNA"/>
</dbReference>
<dbReference type="AlphaFoldDB" id="A0A0S8GG68"/>
<comment type="caution">
    <text evidence="1">The sequence shown here is derived from an EMBL/GenBank/DDBJ whole genome shotgun (WGS) entry which is preliminary data.</text>
</comment>
<reference evidence="1 2" key="1">
    <citation type="journal article" date="2015" name="Microbiome">
        <title>Genomic resolution of linkages in carbon, nitrogen, and sulfur cycling among widespread estuary sediment bacteria.</title>
        <authorList>
            <person name="Baker B.J."/>
            <person name="Lazar C.S."/>
            <person name="Teske A.P."/>
            <person name="Dick G.J."/>
        </authorList>
    </citation>
    <scope>NUCLEOTIDE SEQUENCE [LARGE SCALE GENOMIC DNA]</scope>
    <source>
        <strain evidence="1">SM23_40</strain>
    </source>
</reference>
<accession>A0A0S8GG68</accession>
<dbReference type="Proteomes" id="UP000051717">
    <property type="component" value="Unassembled WGS sequence"/>
</dbReference>
<organism evidence="1 2">
    <name type="scientific">candidate division TA06 bacterium SM23_40</name>
    <dbReference type="NCBI Taxonomy" id="1703774"/>
    <lineage>
        <taxon>Bacteria</taxon>
        <taxon>Bacteria division TA06</taxon>
    </lineage>
</organism>
<gene>
    <name evidence="1" type="ORF">AMJ82_02165</name>
</gene>
<evidence type="ECO:0000313" key="1">
    <source>
        <dbReference type="EMBL" id="KPK70812.1"/>
    </source>
</evidence>
<name>A0A0S8GG68_UNCT6</name>
<protein>
    <submittedName>
        <fullName evidence="1">Uncharacterized protein</fullName>
    </submittedName>
</protein>
<evidence type="ECO:0000313" key="2">
    <source>
        <dbReference type="Proteomes" id="UP000051717"/>
    </source>
</evidence>